<evidence type="ECO:0000313" key="3">
    <source>
        <dbReference type="Proteomes" id="UP000019132"/>
    </source>
</evidence>
<sequence>MPRHFWDDLTFFHPTIPGFDIKLIGDHVPVLRKKRSPPQQQQAERDRIQLENINALYHNLHTSGAIPAPDAFVLFNPGIGHPFLKQRWQPTMEALLASRKPILLSSFSKVDLDRDVAVLRELCQSQKGDLKFLASPQSNPFRNLKYQIDPLDLLRPIRTNNFAMVVQMS</sequence>
<protein>
    <recommendedName>
        <fullName evidence="1">Mitochondrial splicing suppressor 51-like C-terminal domain-containing protein</fullName>
    </recommendedName>
</protein>
<dbReference type="AlphaFoldDB" id="K3WH95"/>
<reference evidence="2" key="3">
    <citation type="submission" date="2015-02" db="UniProtKB">
        <authorList>
            <consortium name="EnsemblProtists"/>
        </authorList>
    </citation>
    <scope>IDENTIFICATION</scope>
    <source>
        <strain evidence="2">DAOM BR144</strain>
    </source>
</reference>
<feature type="domain" description="Mitochondrial splicing suppressor 51-like C-terminal" evidence="1">
    <location>
        <begin position="2"/>
        <end position="149"/>
    </location>
</feature>
<dbReference type="HOGENOM" id="CLU_102756_0_0_1"/>
<dbReference type="PANTHER" id="PTHR28069:SF1">
    <property type="entry name" value="PROTEIN MSS51, MITOCHONDRIAL"/>
    <property type="match status" value="1"/>
</dbReference>
<accession>K3WH95</accession>
<evidence type="ECO:0000259" key="1">
    <source>
        <dbReference type="Pfam" id="PF20179"/>
    </source>
</evidence>
<dbReference type="InterPro" id="IPR046824">
    <property type="entry name" value="Mss51-like_C"/>
</dbReference>
<dbReference type="EMBL" id="GL376567">
    <property type="status" value="NOT_ANNOTATED_CDS"/>
    <property type="molecule type" value="Genomic_DNA"/>
</dbReference>
<proteinExistence type="predicted"/>
<dbReference type="PANTHER" id="PTHR28069">
    <property type="entry name" value="GH20023P"/>
    <property type="match status" value="1"/>
</dbReference>
<name>K3WH95_GLOUD</name>
<keyword evidence="3" id="KW-1185">Reference proteome</keyword>
<dbReference type="Proteomes" id="UP000019132">
    <property type="component" value="Unassembled WGS sequence"/>
</dbReference>
<dbReference type="InParanoid" id="K3WH95"/>
<organism evidence="2 3">
    <name type="scientific">Globisporangium ultimum (strain ATCC 200006 / CBS 805.95 / DAOM BR144)</name>
    <name type="common">Pythium ultimum</name>
    <dbReference type="NCBI Taxonomy" id="431595"/>
    <lineage>
        <taxon>Eukaryota</taxon>
        <taxon>Sar</taxon>
        <taxon>Stramenopiles</taxon>
        <taxon>Oomycota</taxon>
        <taxon>Peronosporomycetes</taxon>
        <taxon>Pythiales</taxon>
        <taxon>Pythiaceae</taxon>
        <taxon>Globisporangium</taxon>
    </lineage>
</organism>
<dbReference type="EnsemblProtists" id="PYU1_T004337">
    <property type="protein sequence ID" value="PYU1_T004337"/>
    <property type="gene ID" value="PYU1_G004327"/>
</dbReference>
<reference evidence="3" key="1">
    <citation type="journal article" date="2010" name="Genome Biol.">
        <title>Genome sequence of the necrotrophic plant pathogen Pythium ultimum reveals original pathogenicity mechanisms and effector repertoire.</title>
        <authorList>
            <person name="Levesque C.A."/>
            <person name="Brouwer H."/>
            <person name="Cano L."/>
            <person name="Hamilton J.P."/>
            <person name="Holt C."/>
            <person name="Huitema E."/>
            <person name="Raffaele S."/>
            <person name="Robideau G.P."/>
            <person name="Thines M."/>
            <person name="Win J."/>
            <person name="Zerillo M.M."/>
            <person name="Beakes G.W."/>
            <person name="Boore J.L."/>
            <person name="Busam D."/>
            <person name="Dumas B."/>
            <person name="Ferriera S."/>
            <person name="Fuerstenberg S.I."/>
            <person name="Gachon C.M."/>
            <person name="Gaulin E."/>
            <person name="Govers F."/>
            <person name="Grenville-Briggs L."/>
            <person name="Horner N."/>
            <person name="Hostetler J."/>
            <person name="Jiang R.H."/>
            <person name="Johnson J."/>
            <person name="Krajaejun T."/>
            <person name="Lin H."/>
            <person name="Meijer H.J."/>
            <person name="Moore B."/>
            <person name="Morris P."/>
            <person name="Phuntmart V."/>
            <person name="Puiu D."/>
            <person name="Shetty J."/>
            <person name="Stajich J.E."/>
            <person name="Tripathy S."/>
            <person name="Wawra S."/>
            <person name="van West P."/>
            <person name="Whitty B.R."/>
            <person name="Coutinho P.M."/>
            <person name="Henrissat B."/>
            <person name="Martin F."/>
            <person name="Thomas P.D."/>
            <person name="Tyler B.M."/>
            <person name="De Vries R.P."/>
            <person name="Kamoun S."/>
            <person name="Yandell M."/>
            <person name="Tisserat N."/>
            <person name="Buell C.R."/>
        </authorList>
    </citation>
    <scope>NUCLEOTIDE SEQUENCE</scope>
    <source>
        <strain evidence="3">DAOM:BR144</strain>
    </source>
</reference>
<dbReference type="STRING" id="431595.K3WH95"/>
<dbReference type="VEuPathDB" id="FungiDB:PYU1_G004327"/>
<dbReference type="eggNOG" id="KOG2320">
    <property type="taxonomic scope" value="Eukaryota"/>
</dbReference>
<evidence type="ECO:0000313" key="2">
    <source>
        <dbReference type="EnsemblProtists" id="PYU1_T004337"/>
    </source>
</evidence>
<dbReference type="OMA" id="FFHPTIP"/>
<reference evidence="3" key="2">
    <citation type="submission" date="2010-04" db="EMBL/GenBank/DDBJ databases">
        <authorList>
            <person name="Buell R."/>
            <person name="Hamilton J."/>
            <person name="Hostetler J."/>
        </authorList>
    </citation>
    <scope>NUCLEOTIDE SEQUENCE [LARGE SCALE GENOMIC DNA]</scope>
    <source>
        <strain evidence="3">DAOM:BR144</strain>
    </source>
</reference>
<dbReference type="Pfam" id="PF20179">
    <property type="entry name" value="MSS51_C"/>
    <property type="match status" value="1"/>
</dbReference>